<comment type="caution">
    <text evidence="3">The sequence shown here is derived from an EMBL/GenBank/DDBJ whole genome shotgun (WGS) entry which is preliminary data.</text>
</comment>
<keyword evidence="4" id="KW-1185">Reference proteome</keyword>
<reference evidence="4" key="1">
    <citation type="journal article" date="2019" name="Int. J. Syst. Evol. Microbiol.">
        <title>The Global Catalogue of Microorganisms (GCM) 10K type strain sequencing project: providing services to taxonomists for standard genome sequencing and annotation.</title>
        <authorList>
            <consortium name="The Broad Institute Genomics Platform"/>
            <consortium name="The Broad Institute Genome Sequencing Center for Infectious Disease"/>
            <person name="Wu L."/>
            <person name="Ma J."/>
        </authorList>
    </citation>
    <scope>NUCLEOTIDE SEQUENCE [LARGE SCALE GENOMIC DNA]</scope>
    <source>
        <strain evidence="4">NBRC 111756</strain>
    </source>
</reference>
<proteinExistence type="predicted"/>
<dbReference type="Pfam" id="PF18337">
    <property type="entry name" value="Tudor_RapA"/>
    <property type="match status" value="1"/>
</dbReference>
<dbReference type="Proteomes" id="UP001596422">
    <property type="component" value="Unassembled WGS sequence"/>
</dbReference>
<organism evidence="3 4">
    <name type="scientific">Marinobacterium aestuariivivens</name>
    <dbReference type="NCBI Taxonomy" id="1698799"/>
    <lineage>
        <taxon>Bacteria</taxon>
        <taxon>Pseudomonadati</taxon>
        <taxon>Pseudomonadota</taxon>
        <taxon>Gammaproteobacteria</taxon>
        <taxon>Oceanospirillales</taxon>
        <taxon>Oceanospirillaceae</taxon>
        <taxon>Marinobacterium</taxon>
    </lineage>
</organism>
<dbReference type="Pfam" id="PF18339">
    <property type="entry name" value="Tudor_1_RapA"/>
    <property type="match status" value="1"/>
</dbReference>
<feature type="domain" description="RapA N-terminal Tudor-like" evidence="1">
    <location>
        <begin position="58"/>
        <end position="119"/>
    </location>
</feature>
<dbReference type="Gene3D" id="2.30.30.140">
    <property type="match status" value="1"/>
</dbReference>
<evidence type="ECO:0000313" key="4">
    <source>
        <dbReference type="Proteomes" id="UP001596422"/>
    </source>
</evidence>
<evidence type="ECO:0008006" key="5">
    <source>
        <dbReference type="Google" id="ProtNLM"/>
    </source>
</evidence>
<evidence type="ECO:0000259" key="2">
    <source>
        <dbReference type="Pfam" id="PF18339"/>
    </source>
</evidence>
<dbReference type="Gene3D" id="2.30.30.930">
    <property type="match status" value="1"/>
</dbReference>
<dbReference type="InterPro" id="IPR040765">
    <property type="entry name" value="Tudor_1_RapA"/>
</dbReference>
<evidence type="ECO:0000313" key="3">
    <source>
        <dbReference type="EMBL" id="MFC6673674.1"/>
    </source>
</evidence>
<accession>A0ABW2A8L5</accession>
<dbReference type="RefSeq" id="WP_379912249.1">
    <property type="nucleotide sequence ID" value="NZ_JBHSWE010000001.1"/>
</dbReference>
<sequence length="165" mass="18567">MARQQFFPGQRWISNTEAELGLGVVIEQTGRSVTLNFPAVEEQRTYAVNNAPLSRVEYPVGDRIQSTSGIELQITERQELNGCLFYHGIDQNGEPQTLAELELDSRVRFSKPQDRLFAGQVDKNSAFRLRVETLEHLHRHRQSEVHGLLGGGCSCCRTSSISPVR</sequence>
<name>A0ABW2A8L5_9GAMM</name>
<gene>
    <name evidence="3" type="ORF">ACFQDL_28970</name>
</gene>
<dbReference type="EMBL" id="JBHSWE010000001">
    <property type="protein sequence ID" value="MFC6673674.1"/>
    <property type="molecule type" value="Genomic_DNA"/>
</dbReference>
<protein>
    <recommendedName>
        <fullName evidence="5">RNA polymerase-binding ATPase</fullName>
    </recommendedName>
</protein>
<evidence type="ECO:0000259" key="1">
    <source>
        <dbReference type="Pfam" id="PF18337"/>
    </source>
</evidence>
<feature type="domain" description="RapA N-terminal Tudor like" evidence="2">
    <location>
        <begin position="6"/>
        <end position="56"/>
    </location>
</feature>
<dbReference type="InterPro" id="IPR040766">
    <property type="entry name" value="Tudor_2_RapA"/>
</dbReference>